<feature type="transmembrane region" description="Helical" evidence="1">
    <location>
        <begin position="20"/>
        <end position="39"/>
    </location>
</feature>
<gene>
    <name evidence="2" type="ORF">ZIOFF_062811</name>
</gene>
<comment type="caution">
    <text evidence="2">The sequence shown here is derived from an EMBL/GenBank/DDBJ whole genome shotgun (WGS) entry which is preliminary data.</text>
</comment>
<dbReference type="Proteomes" id="UP000734854">
    <property type="component" value="Unassembled WGS sequence"/>
</dbReference>
<evidence type="ECO:0000256" key="1">
    <source>
        <dbReference type="SAM" id="Phobius"/>
    </source>
</evidence>
<keyword evidence="1" id="KW-0472">Membrane</keyword>
<evidence type="ECO:0000313" key="3">
    <source>
        <dbReference type="Proteomes" id="UP000734854"/>
    </source>
</evidence>
<sequence>MTYITSELSCVLAEQGFSKLTVLMCISSSICFSAISFVYQMQGLKHGRVIMVFTCAAVSAIITGVLTGMITRGERLALFSNCSDVYLLDIENALKFRT</sequence>
<feature type="transmembrane region" description="Helical" evidence="1">
    <location>
        <begin position="51"/>
        <end position="70"/>
    </location>
</feature>
<accession>A0A8J5F5Y4</accession>
<organism evidence="2 3">
    <name type="scientific">Zingiber officinale</name>
    <name type="common">Ginger</name>
    <name type="synonym">Amomum zingiber</name>
    <dbReference type="NCBI Taxonomy" id="94328"/>
    <lineage>
        <taxon>Eukaryota</taxon>
        <taxon>Viridiplantae</taxon>
        <taxon>Streptophyta</taxon>
        <taxon>Embryophyta</taxon>
        <taxon>Tracheophyta</taxon>
        <taxon>Spermatophyta</taxon>
        <taxon>Magnoliopsida</taxon>
        <taxon>Liliopsida</taxon>
        <taxon>Zingiberales</taxon>
        <taxon>Zingiberaceae</taxon>
        <taxon>Zingiber</taxon>
    </lineage>
</organism>
<keyword evidence="1" id="KW-0812">Transmembrane</keyword>
<name>A0A8J5F5Y4_ZINOF</name>
<protein>
    <submittedName>
        <fullName evidence="2">Uncharacterized protein</fullName>
    </submittedName>
</protein>
<reference evidence="2 3" key="1">
    <citation type="submission" date="2020-08" db="EMBL/GenBank/DDBJ databases">
        <title>Plant Genome Project.</title>
        <authorList>
            <person name="Zhang R.-G."/>
        </authorList>
    </citation>
    <scope>NUCLEOTIDE SEQUENCE [LARGE SCALE GENOMIC DNA]</scope>
    <source>
        <tissue evidence="2">Rhizome</tissue>
    </source>
</reference>
<dbReference type="EMBL" id="JACMSC010000017">
    <property type="protein sequence ID" value="KAG6479348.1"/>
    <property type="molecule type" value="Genomic_DNA"/>
</dbReference>
<keyword evidence="3" id="KW-1185">Reference proteome</keyword>
<dbReference type="AlphaFoldDB" id="A0A8J5F5Y4"/>
<keyword evidence="1" id="KW-1133">Transmembrane helix</keyword>
<proteinExistence type="predicted"/>
<evidence type="ECO:0000313" key="2">
    <source>
        <dbReference type="EMBL" id="KAG6479348.1"/>
    </source>
</evidence>